<evidence type="ECO:0000313" key="1">
    <source>
        <dbReference type="EMBL" id="GET31475.1"/>
    </source>
</evidence>
<accession>A0A5M4AU61</accession>
<evidence type="ECO:0000313" key="2">
    <source>
        <dbReference type="Proteomes" id="UP000391834"/>
    </source>
</evidence>
<name>A0A5M4AU61_9BACT</name>
<reference evidence="1 2" key="1">
    <citation type="submission" date="2019-10" db="EMBL/GenBank/DDBJ databases">
        <title>Prolixibacter strains distinguished by the presence of nitrate reductase genes were adept at nitrate-dependent anaerobic corrosion of metallic iron and carbon steel.</title>
        <authorList>
            <person name="Iino T."/>
            <person name="Shono N."/>
            <person name="Ito K."/>
            <person name="Nakamura R."/>
            <person name="Sueoka K."/>
            <person name="Harayama S."/>
            <person name="Ohkuma M."/>
        </authorList>
    </citation>
    <scope>NUCLEOTIDE SEQUENCE [LARGE SCALE GENOMIC DNA]</scope>
    <source>
        <strain evidence="1 2">JCM 13498</strain>
    </source>
</reference>
<dbReference type="AlphaFoldDB" id="A0A5M4AU61"/>
<dbReference type="OrthoDB" id="2733362at2"/>
<dbReference type="SUPFAM" id="SSF48371">
    <property type="entry name" value="ARM repeat"/>
    <property type="match status" value="1"/>
</dbReference>
<evidence type="ECO:0008006" key="3">
    <source>
        <dbReference type="Google" id="ProtNLM"/>
    </source>
</evidence>
<dbReference type="InterPro" id="IPR016024">
    <property type="entry name" value="ARM-type_fold"/>
</dbReference>
<dbReference type="Gene3D" id="1.25.10.10">
    <property type="entry name" value="Leucine-rich Repeat Variant"/>
    <property type="match status" value="1"/>
</dbReference>
<dbReference type="RefSeq" id="WP_025865599.1">
    <property type="nucleotide sequence ID" value="NZ_BLAX01000001.1"/>
</dbReference>
<dbReference type="EMBL" id="BLAX01000001">
    <property type="protein sequence ID" value="GET31475.1"/>
    <property type="molecule type" value="Genomic_DNA"/>
</dbReference>
<gene>
    <name evidence="1" type="ORF">PbJCM13498_03380</name>
</gene>
<comment type="caution">
    <text evidence="1">The sequence shown here is derived from an EMBL/GenBank/DDBJ whole genome shotgun (WGS) entry which is preliminary data.</text>
</comment>
<dbReference type="Proteomes" id="UP000391834">
    <property type="component" value="Unassembled WGS sequence"/>
</dbReference>
<protein>
    <recommendedName>
        <fullName evidence="3">DNA alkylation repair protein</fullName>
    </recommendedName>
</protein>
<keyword evidence="2" id="KW-1185">Reference proteome</keyword>
<organism evidence="1 2">
    <name type="scientific">Prolixibacter bellariivorans</name>
    <dbReference type="NCBI Taxonomy" id="314319"/>
    <lineage>
        <taxon>Bacteria</taxon>
        <taxon>Pseudomonadati</taxon>
        <taxon>Bacteroidota</taxon>
        <taxon>Bacteroidia</taxon>
        <taxon>Marinilabiliales</taxon>
        <taxon>Prolixibacteraceae</taxon>
        <taxon>Prolixibacter</taxon>
    </lineage>
</organism>
<sequence>MKANHEIEELISGLQSKQLKEREEAFHQLYALSEEHPELLYPFWDRFAEMLHGPEVSKLYWAIHIIANLARVDTDNRFEELFDLWFNELLNHESPVVSPHAAEKSEKIVLAKPELEKRITPLLLDIANTSHCRHLDLQKAYVLSALDQYFDWVSDKEAVVAFIREQLQSTSPKTRKKAKELKQKYDIN</sequence>
<dbReference type="InterPro" id="IPR011989">
    <property type="entry name" value="ARM-like"/>
</dbReference>
<proteinExistence type="predicted"/>